<dbReference type="AlphaFoldDB" id="A0A081BDQ1"/>
<dbReference type="RefSeq" id="WP_045448461.1">
    <property type="nucleotide sequence ID" value="NZ_BBIO01000015.1"/>
</dbReference>
<dbReference type="STRING" id="1333998.M2A_2668"/>
<dbReference type="Gene3D" id="1.50.10.100">
    <property type="entry name" value="Chondroitin AC/alginate lyase"/>
    <property type="match status" value="1"/>
</dbReference>
<evidence type="ECO:0000313" key="8">
    <source>
        <dbReference type="Proteomes" id="UP000028702"/>
    </source>
</evidence>
<proteinExistence type="predicted"/>
<evidence type="ECO:0000259" key="5">
    <source>
        <dbReference type="Pfam" id="PF07940"/>
    </source>
</evidence>
<evidence type="ECO:0000313" key="7">
    <source>
        <dbReference type="EMBL" id="GAK46169.1"/>
    </source>
</evidence>
<comment type="subcellular location">
    <subcellularLocation>
        <location evidence="1">Periplasm</location>
    </subcellularLocation>
</comment>
<feature type="domain" description="Heparin-sulfate lyase N-terminal" evidence="6">
    <location>
        <begin position="133"/>
        <end position="364"/>
    </location>
</feature>
<accession>A0A081BDQ1</accession>
<dbReference type="PANTHER" id="PTHR39210">
    <property type="entry name" value="HEPARIN-SULFATE LYASE"/>
    <property type="match status" value="1"/>
</dbReference>
<keyword evidence="8" id="KW-1185">Reference proteome</keyword>
<organism evidence="7 8">
    <name type="scientific">Tepidicaulis marinus</name>
    <dbReference type="NCBI Taxonomy" id="1333998"/>
    <lineage>
        <taxon>Bacteria</taxon>
        <taxon>Pseudomonadati</taxon>
        <taxon>Pseudomonadota</taxon>
        <taxon>Alphaproteobacteria</taxon>
        <taxon>Hyphomicrobiales</taxon>
        <taxon>Parvibaculaceae</taxon>
        <taxon>Tepidicaulis</taxon>
    </lineage>
</organism>
<evidence type="ECO:0000256" key="2">
    <source>
        <dbReference type="ARBA" id="ARBA00022729"/>
    </source>
</evidence>
<evidence type="ECO:0000256" key="4">
    <source>
        <dbReference type="ARBA" id="ARBA00023239"/>
    </source>
</evidence>
<evidence type="ECO:0000256" key="1">
    <source>
        <dbReference type="ARBA" id="ARBA00004418"/>
    </source>
</evidence>
<dbReference type="Pfam" id="PF16889">
    <property type="entry name" value="Hepar_II_III_N"/>
    <property type="match status" value="1"/>
</dbReference>
<dbReference type="InterPro" id="IPR012480">
    <property type="entry name" value="Hepar_II_III_C"/>
</dbReference>
<evidence type="ECO:0000259" key="6">
    <source>
        <dbReference type="Pfam" id="PF16889"/>
    </source>
</evidence>
<dbReference type="eggNOG" id="COG5360">
    <property type="taxonomic scope" value="Bacteria"/>
</dbReference>
<protein>
    <submittedName>
        <fullName evidence="7">Conserved protein</fullName>
    </submittedName>
</protein>
<dbReference type="Pfam" id="PF07940">
    <property type="entry name" value="Hepar_II_III_C"/>
    <property type="match status" value="1"/>
</dbReference>
<dbReference type="InterPro" id="IPR008929">
    <property type="entry name" value="Chondroitin_lyas"/>
</dbReference>
<sequence>MKRDILGMIRRGLRKPPHVIAARLAAELSAESERLVAPRLARSFGTRALLRTLGGSSIDQVWHDLAGRPFPLPQKVSWPEVVPEDERREILDRAEKALVRRVALLGSGEVELGRPIDWHADFKTGHRWPPAFHRSIDYNNPERPSDVKVPWELSRLQWLMPAGQAYLLTGEERYAEAVRSVLEEWIEANPYATSVNWACTMEAALRILVWTWFFHVFKGSRAWGDEEFRSRFLASLYLHGRFTERHLEKSDVNGNHYTADAAGLVFAGLFFGQGQDPHRWLDLGWRILCDELPKQVTADGVDYEASVPYHRLVAELFLLPAHYRMLAGHDVTPAYRERVVAMGRFTAAYTREAGTVPLLGDADDARALPLGTQPINDHRYLVGLIGEIFADDSLRARTGGPMGEVRWLLGPQAAERLEAYPTVTRSSEAFPEGGIYLMANPRDHVFVDCGPIGLAGRGGHGHNDCLSFEAVLDGVHLVSDAGAYLYTASYEERNRFRATASHNTPQIDAEEINRFIRPDYLWNLHYDAVPEVRLWQPGDASDKLVASHSGYQRLTHPVRPVRNYTLDHAAHSLTIEDSFEGEAAADHLVEIPLLLAPGVAVEIIGAGDVLLHAAGHDFRLTWQDPQQWTLSLGEGRVSPSYGLAVPAVRLLWRRQGPLCPLSMTLAPVG</sequence>
<name>A0A081BDQ1_9HYPH</name>
<dbReference type="Gene3D" id="2.70.98.70">
    <property type="match status" value="1"/>
</dbReference>
<evidence type="ECO:0000256" key="3">
    <source>
        <dbReference type="ARBA" id="ARBA00022764"/>
    </source>
</evidence>
<dbReference type="PANTHER" id="PTHR39210:SF1">
    <property type="entry name" value="HEPARIN-SULFATE LYASE"/>
    <property type="match status" value="1"/>
</dbReference>
<gene>
    <name evidence="7" type="ORF">M2A_2668</name>
</gene>
<keyword evidence="4" id="KW-0456">Lyase</keyword>
<dbReference type="GO" id="GO:0016829">
    <property type="term" value="F:lyase activity"/>
    <property type="evidence" value="ECO:0007669"/>
    <property type="project" value="UniProtKB-KW"/>
</dbReference>
<comment type="caution">
    <text evidence="7">The sequence shown here is derived from an EMBL/GenBank/DDBJ whole genome shotgun (WGS) entry which is preliminary data.</text>
</comment>
<feature type="domain" description="Heparinase II/III-like C-terminal" evidence="5">
    <location>
        <begin position="424"/>
        <end position="641"/>
    </location>
</feature>
<dbReference type="GO" id="GO:0042597">
    <property type="term" value="C:periplasmic space"/>
    <property type="evidence" value="ECO:0007669"/>
    <property type="project" value="UniProtKB-SubCell"/>
</dbReference>
<dbReference type="InterPro" id="IPR031680">
    <property type="entry name" value="Hepar_II_III_N"/>
</dbReference>
<reference evidence="7 8" key="1">
    <citation type="submission" date="2014-07" db="EMBL/GenBank/DDBJ databases">
        <title>Tepidicaulis marinum gen. nov., sp. nov., a novel marine bacterium denitrifying nitrate to nitrous oxide strictly under microaerobic conditions.</title>
        <authorList>
            <person name="Takeuchi M."/>
            <person name="Yamagishi T."/>
            <person name="Kamagata Y."/>
            <person name="Oshima K."/>
            <person name="Hattori M."/>
            <person name="Katayama T."/>
            <person name="Hanada S."/>
            <person name="Tamaki H."/>
            <person name="Marumo K."/>
            <person name="Maeda H."/>
            <person name="Nedachi M."/>
            <person name="Iwasaki W."/>
            <person name="Suwa Y."/>
            <person name="Sakata S."/>
        </authorList>
    </citation>
    <scope>NUCLEOTIDE SEQUENCE [LARGE SCALE GENOMIC DNA]</scope>
    <source>
        <strain evidence="7 8">MA2</strain>
    </source>
</reference>
<dbReference type="EMBL" id="BBIO01000015">
    <property type="protein sequence ID" value="GAK46169.1"/>
    <property type="molecule type" value="Genomic_DNA"/>
</dbReference>
<keyword evidence="2" id="KW-0732">Signal</keyword>
<dbReference type="Proteomes" id="UP000028702">
    <property type="component" value="Unassembled WGS sequence"/>
</dbReference>
<keyword evidence="3" id="KW-0574">Periplasm</keyword>
<dbReference type="SUPFAM" id="SSF48230">
    <property type="entry name" value="Chondroitin AC/alginate lyase"/>
    <property type="match status" value="1"/>
</dbReference>